<accession>A0AAV4QR75</accession>
<organism evidence="1 2">
    <name type="scientific">Caerostris extrusa</name>
    <name type="common">Bark spider</name>
    <name type="synonym">Caerostris bankana</name>
    <dbReference type="NCBI Taxonomy" id="172846"/>
    <lineage>
        <taxon>Eukaryota</taxon>
        <taxon>Metazoa</taxon>
        <taxon>Ecdysozoa</taxon>
        <taxon>Arthropoda</taxon>
        <taxon>Chelicerata</taxon>
        <taxon>Arachnida</taxon>
        <taxon>Araneae</taxon>
        <taxon>Araneomorphae</taxon>
        <taxon>Entelegynae</taxon>
        <taxon>Araneoidea</taxon>
        <taxon>Araneidae</taxon>
        <taxon>Caerostris</taxon>
    </lineage>
</organism>
<proteinExistence type="predicted"/>
<keyword evidence="2" id="KW-1185">Reference proteome</keyword>
<evidence type="ECO:0000313" key="2">
    <source>
        <dbReference type="Proteomes" id="UP001054945"/>
    </source>
</evidence>
<reference evidence="1 2" key="1">
    <citation type="submission" date="2021-06" db="EMBL/GenBank/DDBJ databases">
        <title>Caerostris extrusa draft genome.</title>
        <authorList>
            <person name="Kono N."/>
            <person name="Arakawa K."/>
        </authorList>
    </citation>
    <scope>NUCLEOTIDE SEQUENCE [LARGE SCALE GENOMIC DNA]</scope>
</reference>
<name>A0AAV4QR75_CAEEX</name>
<gene>
    <name evidence="1" type="ORF">CEXT_534171</name>
</gene>
<comment type="caution">
    <text evidence="1">The sequence shown here is derived from an EMBL/GenBank/DDBJ whole genome shotgun (WGS) entry which is preliminary data.</text>
</comment>
<dbReference type="Proteomes" id="UP001054945">
    <property type="component" value="Unassembled WGS sequence"/>
</dbReference>
<sequence>MNRSLVAGCLQWPEHSVSRFHEDGVRSSISEAPDNECLPEVVKVICQRPEGKQRAGLSWKRISCVFNSETLFPLCRLTAYVQ</sequence>
<dbReference type="EMBL" id="BPLR01006568">
    <property type="protein sequence ID" value="GIY10836.1"/>
    <property type="molecule type" value="Genomic_DNA"/>
</dbReference>
<dbReference type="AlphaFoldDB" id="A0AAV4QR75"/>
<protein>
    <submittedName>
        <fullName evidence="1">Uncharacterized protein</fullName>
    </submittedName>
</protein>
<evidence type="ECO:0000313" key="1">
    <source>
        <dbReference type="EMBL" id="GIY10836.1"/>
    </source>
</evidence>